<name>A0A913YPD7_EXADI</name>
<protein>
    <submittedName>
        <fullName evidence="1">Uncharacterized protein</fullName>
    </submittedName>
</protein>
<dbReference type="Proteomes" id="UP000887567">
    <property type="component" value="Unplaced"/>
</dbReference>
<organism evidence="1 2">
    <name type="scientific">Exaiptasia diaphana</name>
    <name type="common">Tropical sea anemone</name>
    <name type="synonym">Aiptasia pulchella</name>
    <dbReference type="NCBI Taxonomy" id="2652724"/>
    <lineage>
        <taxon>Eukaryota</taxon>
        <taxon>Metazoa</taxon>
        <taxon>Cnidaria</taxon>
        <taxon>Anthozoa</taxon>
        <taxon>Hexacorallia</taxon>
        <taxon>Actiniaria</taxon>
        <taxon>Aiptasiidae</taxon>
        <taxon>Exaiptasia</taxon>
    </lineage>
</organism>
<keyword evidence="2" id="KW-1185">Reference proteome</keyword>
<dbReference type="KEGG" id="epa:110244152"/>
<evidence type="ECO:0000313" key="2">
    <source>
        <dbReference type="Proteomes" id="UP000887567"/>
    </source>
</evidence>
<dbReference type="RefSeq" id="XP_028516372.1">
    <property type="nucleotide sequence ID" value="XM_028660571.1"/>
</dbReference>
<evidence type="ECO:0000313" key="1">
    <source>
        <dbReference type="EnsemblMetazoa" id="XP_028516372.1"/>
    </source>
</evidence>
<reference evidence="1" key="1">
    <citation type="submission" date="2022-11" db="UniProtKB">
        <authorList>
            <consortium name="EnsemblMetazoa"/>
        </authorList>
    </citation>
    <scope>IDENTIFICATION</scope>
</reference>
<sequence length="120" mass="14040">MLVVTYLFLSVYRYVIKVGHCKYVQRPEYNIKCSHFCNQQNHSSSQIKGEAKLPRLRWFNALIQKTERREELKKMIAGNKCLQTDFGISLAGNPITQTLNMMWCHLLLAIMIQIAYASWL</sequence>
<proteinExistence type="predicted"/>
<accession>A0A913YPD7</accession>
<dbReference type="AlphaFoldDB" id="A0A913YPD7"/>
<dbReference type="EnsemblMetazoa" id="XM_028660571.1">
    <property type="protein sequence ID" value="XP_028516372.1"/>
    <property type="gene ID" value="LOC110244152"/>
</dbReference>
<dbReference type="GeneID" id="110244152"/>